<name>A0A1W1CE84_9ZZZZ</name>
<dbReference type="AlphaFoldDB" id="A0A1W1CE84"/>
<dbReference type="EMBL" id="FPHM01000083">
    <property type="protein sequence ID" value="SFV64047.1"/>
    <property type="molecule type" value="Genomic_DNA"/>
</dbReference>
<sequence>MKKQLMIISTLALLLNGNAMADTNLEKCFRDIGMEILRMNINR</sequence>
<protein>
    <submittedName>
        <fullName evidence="1">Uncharacterized protein</fullName>
    </submittedName>
</protein>
<gene>
    <name evidence="1" type="ORF">MNB_SV-13-1305</name>
</gene>
<proteinExistence type="predicted"/>
<accession>A0A1W1CE84</accession>
<evidence type="ECO:0000313" key="1">
    <source>
        <dbReference type="EMBL" id="SFV64047.1"/>
    </source>
</evidence>
<reference evidence="1" key="1">
    <citation type="submission" date="2016-10" db="EMBL/GenBank/DDBJ databases">
        <authorList>
            <person name="de Groot N.N."/>
        </authorList>
    </citation>
    <scope>NUCLEOTIDE SEQUENCE</scope>
</reference>
<organism evidence="1">
    <name type="scientific">hydrothermal vent metagenome</name>
    <dbReference type="NCBI Taxonomy" id="652676"/>
    <lineage>
        <taxon>unclassified sequences</taxon>
        <taxon>metagenomes</taxon>
        <taxon>ecological metagenomes</taxon>
    </lineage>
</organism>